<comment type="caution">
    <text evidence="1">The sequence shown here is derived from an EMBL/GenBank/DDBJ whole genome shotgun (WGS) entry which is preliminary data.</text>
</comment>
<dbReference type="eggNOG" id="COG0417">
    <property type="taxonomic scope" value="Bacteria"/>
</dbReference>
<dbReference type="Proteomes" id="UP000014160">
    <property type="component" value="Unassembled WGS sequence"/>
</dbReference>
<dbReference type="EMBL" id="ASWH01000001">
    <property type="protein sequence ID" value="EOW83019.1"/>
    <property type="molecule type" value="Genomic_DNA"/>
</dbReference>
<dbReference type="HOGENOM" id="CLU_017570_0_0_9"/>
<dbReference type="RefSeq" id="WP_010780038.1">
    <property type="nucleotide sequence ID" value="NZ_ASWH01000001.1"/>
</dbReference>
<dbReference type="InterPro" id="IPR023211">
    <property type="entry name" value="DNA_pol_palm_dom_sf"/>
</dbReference>
<keyword evidence="4" id="KW-1185">Reference proteome</keyword>
<evidence type="ECO:0000313" key="2">
    <source>
        <dbReference type="EMBL" id="EOW83019.1"/>
    </source>
</evidence>
<organism evidence="1 3">
    <name type="scientific">Enterococcus gilvus ATCC BAA-350</name>
    <dbReference type="NCBI Taxonomy" id="1158614"/>
    <lineage>
        <taxon>Bacteria</taxon>
        <taxon>Bacillati</taxon>
        <taxon>Bacillota</taxon>
        <taxon>Bacilli</taxon>
        <taxon>Lactobacillales</taxon>
        <taxon>Enterococcaceae</taxon>
        <taxon>Enterococcus</taxon>
    </lineage>
</organism>
<evidence type="ECO:0000313" key="1">
    <source>
        <dbReference type="EMBL" id="EOI57407.1"/>
    </source>
</evidence>
<dbReference type="InterPro" id="IPR043502">
    <property type="entry name" value="DNA/RNA_pol_sf"/>
</dbReference>
<accession>R2Y507</accession>
<gene>
    <name evidence="2" type="ORF">I592_02344</name>
    <name evidence="1" type="ORF">UKC_01623</name>
</gene>
<dbReference type="Gene3D" id="3.90.1600.10">
    <property type="entry name" value="Palm domain of DNA polymerase"/>
    <property type="match status" value="1"/>
</dbReference>
<evidence type="ECO:0000313" key="3">
    <source>
        <dbReference type="Proteomes" id="UP000013750"/>
    </source>
</evidence>
<reference evidence="1 3" key="1">
    <citation type="submission" date="2013-02" db="EMBL/GenBank/DDBJ databases">
        <title>The Genome Sequence of Enterococcus gilvus ATCC BAA-350.</title>
        <authorList>
            <consortium name="The Broad Institute Genome Sequencing Platform"/>
            <consortium name="The Broad Institute Genome Sequencing Center for Infectious Disease"/>
            <person name="Earl A.M."/>
            <person name="Gilmore M.S."/>
            <person name="Lebreton F."/>
            <person name="Walker B."/>
            <person name="Young S.K."/>
            <person name="Zeng Q."/>
            <person name="Gargeya S."/>
            <person name="Fitzgerald M."/>
            <person name="Haas B."/>
            <person name="Abouelleil A."/>
            <person name="Alvarado L."/>
            <person name="Arachchi H.M."/>
            <person name="Berlin A.M."/>
            <person name="Chapman S.B."/>
            <person name="Dewar J."/>
            <person name="Goldberg J."/>
            <person name="Griggs A."/>
            <person name="Gujja S."/>
            <person name="Hansen M."/>
            <person name="Howarth C."/>
            <person name="Imamovic A."/>
            <person name="Larimer J."/>
            <person name="McCowan C."/>
            <person name="Murphy C."/>
            <person name="Neiman D."/>
            <person name="Pearson M."/>
            <person name="Priest M."/>
            <person name="Roberts A."/>
            <person name="Saif S."/>
            <person name="Shea T."/>
            <person name="Sisk P."/>
            <person name="Sykes S."/>
            <person name="Wortman J."/>
            <person name="Nusbaum C."/>
            <person name="Birren B."/>
        </authorList>
    </citation>
    <scope>NUCLEOTIDE SEQUENCE [LARGE SCALE GENOMIC DNA]</scope>
    <source>
        <strain evidence="1 3">ATCC BAA-350</strain>
    </source>
</reference>
<name>R2Y507_9ENTE</name>
<dbReference type="SUPFAM" id="SSF56672">
    <property type="entry name" value="DNA/RNA polymerases"/>
    <property type="match status" value="1"/>
</dbReference>
<evidence type="ECO:0000313" key="4">
    <source>
        <dbReference type="Proteomes" id="UP000014160"/>
    </source>
</evidence>
<dbReference type="EMBL" id="AJDQ01000006">
    <property type="protein sequence ID" value="EOI57407.1"/>
    <property type="molecule type" value="Genomic_DNA"/>
</dbReference>
<reference evidence="2 4" key="2">
    <citation type="submission" date="2013-03" db="EMBL/GenBank/DDBJ databases">
        <title>The Genome Sequence of Enterococcus gilvus ATCC BAA-350 (PacBio/Illumina hybrid assembly).</title>
        <authorList>
            <consortium name="The Broad Institute Genomics Platform"/>
            <consortium name="The Broad Institute Genome Sequencing Center for Infectious Disease"/>
            <person name="Earl A."/>
            <person name="Russ C."/>
            <person name="Gilmore M."/>
            <person name="Surin D."/>
            <person name="Walker B."/>
            <person name="Young S."/>
            <person name="Zeng Q."/>
            <person name="Gargeya S."/>
            <person name="Fitzgerald M."/>
            <person name="Haas B."/>
            <person name="Abouelleil A."/>
            <person name="Allen A.W."/>
            <person name="Alvarado L."/>
            <person name="Arachchi H.M."/>
            <person name="Berlin A.M."/>
            <person name="Chapman S.B."/>
            <person name="Gainer-Dewar J."/>
            <person name="Goldberg J."/>
            <person name="Griggs A."/>
            <person name="Gujja S."/>
            <person name="Hansen M."/>
            <person name="Howarth C."/>
            <person name="Imamovic A."/>
            <person name="Ireland A."/>
            <person name="Larimer J."/>
            <person name="McCowan C."/>
            <person name="Murphy C."/>
            <person name="Pearson M."/>
            <person name="Poon T.W."/>
            <person name="Priest M."/>
            <person name="Roberts A."/>
            <person name="Saif S."/>
            <person name="Shea T."/>
            <person name="Sisk P."/>
            <person name="Sykes S."/>
            <person name="Wortman J."/>
            <person name="Nusbaum C."/>
            <person name="Birren B."/>
        </authorList>
    </citation>
    <scope>NUCLEOTIDE SEQUENCE [LARGE SCALE GENOMIC DNA]</scope>
    <source>
        <strain evidence="2 4">ATCC BAA-350</strain>
    </source>
</reference>
<proteinExistence type="predicted"/>
<dbReference type="Proteomes" id="UP000013750">
    <property type="component" value="Unassembled WGS sequence"/>
</dbReference>
<dbReference type="AlphaFoldDB" id="R2Y507"/>
<protein>
    <submittedName>
        <fullName evidence="1">Uncharacterized protein</fullName>
    </submittedName>
</protein>
<dbReference type="PATRIC" id="fig|1158614.3.peg.1633"/>
<dbReference type="OrthoDB" id="394423at2"/>
<sequence>MFTFYWLYQSSEDWLAVFKTDESYMIANDRERLKTALSSVRCLVSYSNYKASDKFLAKILSNGKSNFLQEYLSIDLSQEERLCAIEEIGFNLRFDMRASTAEDYCKRRIDICEKVFDEREEYLETKFEIVKEFNLPSRSITKTRANLAAEILQAKKIPKRPNILMYEFDKYVPQAELPKRLVNFYQSIKSNYQNTLEEKLKAEKFKMTLAGLTHVFGFGGVHAAKPKYKGEGIFLLIDVNQFFPSLIINNNFISTGVKNVSAFADLYQKKVESGKLSYKVLINAVNGSMNNPYSNFYDPRQFYSVTVSGQLIITHLILVLGNFYEDLIQTNTDGVLVKIDPVMENTIRELLELWCKQLHLQVSITRIKKVWQKDVSNFVLEKDDGGYIRKGIFKEPNCFSNSLEVVSAGTFEAVVNGVKPQNFVVNRFKDGRIEEFYYINKLQGDFQSIEQEMTDGYRKLNNTVCGVATNDKRCGGVYQVKKGLHSKLPGSPDHFLDYSQASKKIIDVNWYVGQIERLTF</sequence>